<dbReference type="PANTHER" id="PTHR14239">
    <property type="entry name" value="DUDULIN-RELATED"/>
    <property type="match status" value="1"/>
</dbReference>
<evidence type="ECO:0000256" key="1">
    <source>
        <dbReference type="ARBA" id="ARBA00023002"/>
    </source>
</evidence>
<evidence type="ECO:0000313" key="3">
    <source>
        <dbReference type="EMBL" id="MDH6280256.1"/>
    </source>
</evidence>
<dbReference type="PANTHER" id="PTHR14239:SF0">
    <property type="entry name" value="F420-DEPENDENT NADP REDUCTASE"/>
    <property type="match status" value="1"/>
</dbReference>
<protein>
    <submittedName>
        <fullName evidence="3">Dinucleotide-binding enzyme</fullName>
    </submittedName>
</protein>
<keyword evidence="1" id="KW-0560">Oxidoreductase</keyword>
<dbReference type="Proteomes" id="UP001160334">
    <property type="component" value="Unassembled WGS sequence"/>
</dbReference>
<dbReference type="RefSeq" id="WP_280759608.1">
    <property type="nucleotide sequence ID" value="NZ_JARXVC010000003.1"/>
</dbReference>
<evidence type="ECO:0000313" key="4">
    <source>
        <dbReference type="Proteomes" id="UP001160334"/>
    </source>
</evidence>
<dbReference type="InterPro" id="IPR051267">
    <property type="entry name" value="STEAP_metalloreductase"/>
</dbReference>
<name>A0ABT6M7H5_9NOCA</name>
<accession>A0ABT6M7H5</accession>
<keyword evidence="4" id="KW-1185">Reference proteome</keyword>
<comment type="caution">
    <text evidence="3">The sequence shown here is derived from an EMBL/GenBank/DDBJ whole genome shotgun (WGS) entry which is preliminary data.</text>
</comment>
<dbReference type="InterPro" id="IPR036291">
    <property type="entry name" value="NAD(P)-bd_dom_sf"/>
</dbReference>
<dbReference type="EMBL" id="JARXVC010000003">
    <property type="protein sequence ID" value="MDH6280256.1"/>
    <property type="molecule type" value="Genomic_DNA"/>
</dbReference>
<gene>
    <name evidence="3" type="ORF">M2280_001468</name>
</gene>
<dbReference type="Pfam" id="PF03807">
    <property type="entry name" value="F420_oxidored"/>
    <property type="match status" value="1"/>
</dbReference>
<proteinExistence type="predicted"/>
<feature type="domain" description="Pyrroline-5-carboxylate reductase catalytic N-terminal" evidence="2">
    <location>
        <begin position="12"/>
        <end position="100"/>
    </location>
</feature>
<dbReference type="SUPFAM" id="SSF51735">
    <property type="entry name" value="NAD(P)-binding Rossmann-fold domains"/>
    <property type="match status" value="1"/>
</dbReference>
<reference evidence="3 4" key="1">
    <citation type="submission" date="2023-04" db="EMBL/GenBank/DDBJ databases">
        <title>Forest soil microbial communities from Buena Vista Peninsula, Colon Province, Panama.</title>
        <authorList>
            <person name="Bouskill N."/>
        </authorList>
    </citation>
    <scope>NUCLEOTIDE SEQUENCE [LARGE SCALE GENOMIC DNA]</scope>
    <source>
        <strain evidence="3 4">CFH S0262</strain>
    </source>
</reference>
<evidence type="ECO:0000259" key="2">
    <source>
        <dbReference type="Pfam" id="PF03807"/>
    </source>
</evidence>
<organism evidence="3 4">
    <name type="scientific">Prescottella agglutinans</name>
    <dbReference type="NCBI Taxonomy" id="1644129"/>
    <lineage>
        <taxon>Bacteria</taxon>
        <taxon>Bacillati</taxon>
        <taxon>Actinomycetota</taxon>
        <taxon>Actinomycetes</taxon>
        <taxon>Mycobacteriales</taxon>
        <taxon>Nocardiaceae</taxon>
        <taxon>Prescottella</taxon>
    </lineage>
</organism>
<dbReference type="InterPro" id="IPR028939">
    <property type="entry name" value="P5C_Rdtase_cat_N"/>
</dbReference>
<sequence length="259" mass="26586">MHTDTAPPTRTLGVLGAGKLGTVVARLALASGYRVLIAGSGDPAAIALTVEVLTPGATATTATAAAAGADVVVLALPLSRYRSLPVPELEGKIVIDAMNYWWEVDGDRDDLTDEETSSSETVQAYLTGSRVVKALNHMGYHDLEDEARKPGSPGRKAIAIAGDDAEDLAVVSGIVDDLGFDPVVAGPLAEGISLEPGAELFGANLTAPEVQAALDRFPNTDRGRYIASVRSSNGDLPTIASDITAATAHSAPAMKNAAS</sequence>
<dbReference type="Gene3D" id="3.40.50.720">
    <property type="entry name" value="NAD(P)-binding Rossmann-like Domain"/>
    <property type="match status" value="1"/>
</dbReference>